<evidence type="ECO:0000256" key="8">
    <source>
        <dbReference type="ARBA" id="ARBA00023224"/>
    </source>
</evidence>
<name>A0A6I9YAJ6_9SAUR</name>
<dbReference type="InterPro" id="IPR004073">
    <property type="entry name" value="GPCR_3_vmron_rcpt_2"/>
</dbReference>
<accession>A0A6I9YAJ6</accession>
<evidence type="ECO:0000256" key="4">
    <source>
        <dbReference type="ARBA" id="ARBA00022989"/>
    </source>
</evidence>
<dbReference type="InterPro" id="IPR000068">
    <property type="entry name" value="GPCR_3_Ca_sens_rcpt-rel"/>
</dbReference>
<dbReference type="OrthoDB" id="5984008at2759"/>
<dbReference type="PANTHER" id="PTHR24061:SF599">
    <property type="entry name" value="G-PROTEIN COUPLED RECEPTORS FAMILY 3 PROFILE DOMAIN-CONTAINING PROTEIN"/>
    <property type="match status" value="1"/>
</dbReference>
<dbReference type="Proteomes" id="UP000504617">
    <property type="component" value="Unplaced"/>
</dbReference>
<keyword evidence="6 9" id="KW-0472">Membrane</keyword>
<organism evidence="11 12">
    <name type="scientific">Thamnophis sirtalis</name>
    <dbReference type="NCBI Taxonomy" id="35019"/>
    <lineage>
        <taxon>Eukaryota</taxon>
        <taxon>Metazoa</taxon>
        <taxon>Chordata</taxon>
        <taxon>Craniata</taxon>
        <taxon>Vertebrata</taxon>
        <taxon>Euteleostomi</taxon>
        <taxon>Lepidosauria</taxon>
        <taxon>Squamata</taxon>
        <taxon>Bifurcata</taxon>
        <taxon>Unidentata</taxon>
        <taxon>Episquamata</taxon>
        <taxon>Toxicofera</taxon>
        <taxon>Serpentes</taxon>
        <taxon>Colubroidea</taxon>
        <taxon>Colubridae</taxon>
        <taxon>Natricinae</taxon>
        <taxon>Thamnophis</taxon>
    </lineage>
</organism>
<dbReference type="GO" id="GO:0004930">
    <property type="term" value="F:G protein-coupled receptor activity"/>
    <property type="evidence" value="ECO:0007669"/>
    <property type="project" value="UniProtKB-KW"/>
</dbReference>
<dbReference type="InterPro" id="IPR017978">
    <property type="entry name" value="GPCR_3_C"/>
</dbReference>
<feature type="transmembrane region" description="Helical" evidence="9">
    <location>
        <begin position="192"/>
        <end position="216"/>
    </location>
</feature>
<evidence type="ECO:0000256" key="9">
    <source>
        <dbReference type="SAM" id="Phobius"/>
    </source>
</evidence>
<dbReference type="Pfam" id="PF00003">
    <property type="entry name" value="7tm_3"/>
    <property type="match status" value="1"/>
</dbReference>
<evidence type="ECO:0000256" key="5">
    <source>
        <dbReference type="ARBA" id="ARBA00023040"/>
    </source>
</evidence>
<dbReference type="PRINTS" id="PR00248">
    <property type="entry name" value="GPCRMGR"/>
</dbReference>
<sequence>MDNCFHCPQDHYPNEEQNLCILKYVTFLSYEETLGIVFTSFIISFSLITLLMLWLFIKHNDTPIVKANNETLTYILLISLLLSLLCALLFIGQPCQWTCLLRQVTFGIIFSVAVSSILAKTIIVILAFMATKPGSRMRKWMGKRLGLSIVLSCSFIQTIICIIWLSISYPFVDVDMHSMPKEIVLMYNEGSTVMFYCVLGFMGFLATFSFIVAFLVRKLPDTFNEAKFITFSMLIFCTIWLSFVPTYLSTKGKYMVAVEIFSILCSSGGLLAFIIFPKCYIILVRPDLNNKEQLRKGRI</sequence>
<dbReference type="KEGG" id="tsr:106547807"/>
<evidence type="ECO:0000313" key="11">
    <source>
        <dbReference type="Proteomes" id="UP000504617"/>
    </source>
</evidence>
<feature type="non-terminal residue" evidence="12">
    <location>
        <position position="1"/>
    </location>
</feature>
<keyword evidence="8" id="KW-0807">Transducer</keyword>
<evidence type="ECO:0000313" key="12">
    <source>
        <dbReference type="RefSeq" id="XP_013920540.1"/>
    </source>
</evidence>
<protein>
    <submittedName>
        <fullName evidence="12">Vomeronasal type-2 receptor 26-like</fullName>
    </submittedName>
</protein>
<gene>
    <name evidence="12" type="primary">LOC106547807</name>
</gene>
<dbReference type="RefSeq" id="XP_013920540.1">
    <property type="nucleotide sequence ID" value="XM_014065065.1"/>
</dbReference>
<dbReference type="PRINTS" id="PR01535">
    <property type="entry name" value="VOMERONASL2R"/>
</dbReference>
<evidence type="ECO:0000256" key="6">
    <source>
        <dbReference type="ARBA" id="ARBA00023136"/>
    </source>
</evidence>
<feature type="transmembrane region" description="Helical" evidence="9">
    <location>
        <begin position="254"/>
        <end position="276"/>
    </location>
</feature>
<comment type="subcellular location">
    <subcellularLocation>
        <location evidence="1">Cell membrane</location>
        <topology evidence="1">Multi-pass membrane protein</topology>
    </subcellularLocation>
</comment>
<reference evidence="12" key="1">
    <citation type="submission" date="2025-08" db="UniProtKB">
        <authorList>
            <consortium name="RefSeq"/>
        </authorList>
    </citation>
    <scope>IDENTIFICATION</scope>
    <source>
        <tissue evidence="12">Skeletal muscle</tissue>
    </source>
</reference>
<dbReference type="GO" id="GO:0005886">
    <property type="term" value="C:plasma membrane"/>
    <property type="evidence" value="ECO:0007669"/>
    <property type="project" value="UniProtKB-SubCell"/>
</dbReference>
<keyword evidence="11" id="KW-1185">Reference proteome</keyword>
<evidence type="ECO:0000256" key="1">
    <source>
        <dbReference type="ARBA" id="ARBA00004651"/>
    </source>
</evidence>
<proteinExistence type="predicted"/>
<evidence type="ECO:0000256" key="7">
    <source>
        <dbReference type="ARBA" id="ARBA00023180"/>
    </source>
</evidence>
<feature type="transmembrane region" description="Helical" evidence="9">
    <location>
        <begin position="149"/>
        <end position="172"/>
    </location>
</feature>
<dbReference type="InterPro" id="IPR017979">
    <property type="entry name" value="GPCR_3_CS"/>
</dbReference>
<feature type="transmembrane region" description="Helical" evidence="9">
    <location>
        <begin position="34"/>
        <end position="57"/>
    </location>
</feature>
<feature type="domain" description="G-protein coupled receptors family 3 profile" evidence="10">
    <location>
        <begin position="34"/>
        <end position="298"/>
    </location>
</feature>
<keyword evidence="7" id="KW-0325">Glycoprotein</keyword>
<dbReference type="GeneID" id="106547807"/>
<keyword evidence="3 9" id="KW-0812">Transmembrane</keyword>
<dbReference type="PROSITE" id="PS00981">
    <property type="entry name" value="G_PROTEIN_RECEP_F3_3"/>
    <property type="match status" value="1"/>
</dbReference>
<evidence type="ECO:0000256" key="3">
    <source>
        <dbReference type="ARBA" id="ARBA00022692"/>
    </source>
</evidence>
<keyword evidence="5" id="KW-0675">Receptor</keyword>
<feature type="transmembrane region" description="Helical" evidence="9">
    <location>
        <begin position="104"/>
        <end position="128"/>
    </location>
</feature>
<dbReference type="PROSITE" id="PS50259">
    <property type="entry name" value="G_PROTEIN_RECEP_F3_4"/>
    <property type="match status" value="1"/>
</dbReference>
<keyword evidence="2" id="KW-1003">Cell membrane</keyword>
<keyword evidence="5" id="KW-0297">G-protein coupled receptor</keyword>
<evidence type="ECO:0000256" key="2">
    <source>
        <dbReference type="ARBA" id="ARBA00022475"/>
    </source>
</evidence>
<dbReference type="AlphaFoldDB" id="A0A6I9YAJ6"/>
<feature type="transmembrane region" description="Helical" evidence="9">
    <location>
        <begin position="72"/>
        <end position="92"/>
    </location>
</feature>
<dbReference type="InterPro" id="IPR000337">
    <property type="entry name" value="GPCR_3"/>
</dbReference>
<evidence type="ECO:0000259" key="10">
    <source>
        <dbReference type="PROSITE" id="PS50259"/>
    </source>
</evidence>
<feature type="transmembrane region" description="Helical" evidence="9">
    <location>
        <begin position="228"/>
        <end position="248"/>
    </location>
</feature>
<dbReference type="PANTHER" id="PTHR24061">
    <property type="entry name" value="CALCIUM-SENSING RECEPTOR-RELATED"/>
    <property type="match status" value="1"/>
</dbReference>
<keyword evidence="4 9" id="KW-1133">Transmembrane helix</keyword>